<dbReference type="InterPro" id="IPR039889">
    <property type="entry name" value="CCD33"/>
</dbReference>
<feature type="compositionally biased region" description="Polar residues" evidence="2">
    <location>
        <begin position="49"/>
        <end position="60"/>
    </location>
</feature>
<feature type="region of interest" description="Disordered" evidence="2">
    <location>
        <begin position="40"/>
        <end position="60"/>
    </location>
</feature>
<dbReference type="SUPFAM" id="SSF49562">
    <property type="entry name" value="C2 domain (Calcium/lipid-binding domain, CaLB)"/>
    <property type="match status" value="1"/>
</dbReference>
<dbReference type="PANTHER" id="PTHR21623:SF2">
    <property type="entry name" value="COILED-COIL DOMAIN-CONTAINING PROTEIN 33"/>
    <property type="match status" value="1"/>
</dbReference>
<proteinExistence type="predicted"/>
<evidence type="ECO:0000256" key="2">
    <source>
        <dbReference type="SAM" id="MobiDB-lite"/>
    </source>
</evidence>
<evidence type="ECO:0000256" key="1">
    <source>
        <dbReference type="SAM" id="Coils"/>
    </source>
</evidence>
<accession>A0AAD5SGJ6</accession>
<dbReference type="EMBL" id="JADGJD010000170">
    <property type="protein sequence ID" value="KAJ3053919.1"/>
    <property type="molecule type" value="Genomic_DNA"/>
</dbReference>
<feature type="coiled-coil region" evidence="1">
    <location>
        <begin position="640"/>
        <end position="667"/>
    </location>
</feature>
<evidence type="ECO:0000313" key="4">
    <source>
        <dbReference type="EMBL" id="KAJ3053919.1"/>
    </source>
</evidence>
<dbReference type="AlphaFoldDB" id="A0AAD5SGJ6"/>
<sequence>MLAESVNAPRPRSIFLTVTIHSARFSSHLPSHSYFIEARLSTPPRNDHPNSQPDSSQNYYRTEVVKTPTPSFIYGGPFRFPLPPLEKHHSFFHHREDAEVVLTAIRIEPLPYVEGDEELRWDRVALGEGRVKVDEKLIKAIREREGRGVRVAVEFLGKKGRKGVGLPAGARVSFEIVEEEVGGSSPEPIADLRGAARNGSAKEDRKERGVEQQPLPAKPQKSPPVTSMKDNNGRRTVLDASSSPPPSHNDHPTKATRSRTPASLHPFEARPIEPPADPAPIRKKAKDNQPSAIPKDATATKKEVNRTSPHRLRVDIHDAWDMPSIKNPSTGEVAPPSPYVTASVGADTPLASTNIAASSRQAVFEETLTLDIPVPYTSSNPIHPLTLSLYDSQTSTPIQQFHIPISPTHFLSLRQTTLVLVGHACKLRISITNLDDTKKDIDALMIEYDGAMLGLEVNPRELAGDVGMVGRVCLAVRSHISKTSGLSIELYRIHPPIDTSPSERQIDDLIAYGTIPIRDITSKAEDRAVQMTFVGDYEDRKGDILVGLKPSSDWSQTIRNLPEKQHTTAIKQIQPAVLPDFDLQSAIERDESAPAAEPSISIPSASVLRRDIEQRQQFVDRLLGELEVRTEAVKKVGEDLYRLREAYSDLEKQNETLKTRLSASEIKTEKLMNLVEIDVLSHDELKKRYAMLAERLRLEKGSNESLSKRLEEVQEGVIQRNDMEMKFLQLQHAHTAQQAVVQKLQEDLSQSLKLKPTIEKQETIIRKLEELLKDAVGNNKGLEAFFSTIHNNPGDIDIAIQRMMAEENALLRERVLQLEIGRRGKGEEVQDRNDHTRRHDATDHPRQKERRQEDMTTEEKAEYFRAVMRAERAEARVKALEEELTESAKQFAKKLVDLKLQKVTLRSELHRRSEPPFTTFELPLARRSSQITPQLEEKGH</sequence>
<organism evidence="4 5">
    <name type="scientific">Rhizophlyctis rosea</name>
    <dbReference type="NCBI Taxonomy" id="64517"/>
    <lineage>
        <taxon>Eukaryota</taxon>
        <taxon>Fungi</taxon>
        <taxon>Fungi incertae sedis</taxon>
        <taxon>Chytridiomycota</taxon>
        <taxon>Chytridiomycota incertae sedis</taxon>
        <taxon>Chytridiomycetes</taxon>
        <taxon>Rhizophlyctidales</taxon>
        <taxon>Rhizophlyctidaceae</taxon>
        <taxon>Rhizophlyctis</taxon>
    </lineage>
</organism>
<dbReference type="InterPro" id="IPR000008">
    <property type="entry name" value="C2_dom"/>
</dbReference>
<comment type="caution">
    <text evidence="4">The sequence shown here is derived from an EMBL/GenBank/DDBJ whole genome shotgun (WGS) entry which is preliminary data.</text>
</comment>
<dbReference type="Proteomes" id="UP001212841">
    <property type="component" value="Unassembled WGS sequence"/>
</dbReference>
<feature type="compositionally biased region" description="Basic and acidic residues" evidence="2">
    <location>
        <begin position="200"/>
        <end position="210"/>
    </location>
</feature>
<evidence type="ECO:0000259" key="3">
    <source>
        <dbReference type="Pfam" id="PF00168"/>
    </source>
</evidence>
<dbReference type="PANTHER" id="PTHR21623">
    <property type="entry name" value="SPERIOLIN-BINDING FACTOR"/>
    <property type="match status" value="1"/>
</dbReference>
<name>A0AAD5SGJ6_9FUNG</name>
<feature type="coiled-coil region" evidence="1">
    <location>
        <begin position="863"/>
        <end position="890"/>
    </location>
</feature>
<evidence type="ECO:0000313" key="5">
    <source>
        <dbReference type="Proteomes" id="UP001212841"/>
    </source>
</evidence>
<feature type="region of interest" description="Disordered" evidence="2">
    <location>
        <begin position="178"/>
        <end position="309"/>
    </location>
</feature>
<feature type="domain" description="C2" evidence="3">
    <location>
        <begin position="311"/>
        <end position="407"/>
    </location>
</feature>
<protein>
    <submittedName>
        <fullName evidence="4">Coiled-coil domain-containing protein 33</fullName>
    </submittedName>
</protein>
<dbReference type="GO" id="GO:0005777">
    <property type="term" value="C:peroxisome"/>
    <property type="evidence" value="ECO:0007669"/>
    <property type="project" value="TreeGrafter"/>
</dbReference>
<reference evidence="4" key="1">
    <citation type="submission" date="2020-05" db="EMBL/GenBank/DDBJ databases">
        <title>Phylogenomic resolution of chytrid fungi.</title>
        <authorList>
            <person name="Stajich J.E."/>
            <person name="Amses K."/>
            <person name="Simmons R."/>
            <person name="Seto K."/>
            <person name="Myers J."/>
            <person name="Bonds A."/>
            <person name="Quandt C.A."/>
            <person name="Barry K."/>
            <person name="Liu P."/>
            <person name="Grigoriev I."/>
            <person name="Longcore J.E."/>
            <person name="James T.Y."/>
        </authorList>
    </citation>
    <scope>NUCLEOTIDE SEQUENCE</scope>
    <source>
        <strain evidence="4">JEL0318</strain>
    </source>
</reference>
<dbReference type="Pfam" id="PF00168">
    <property type="entry name" value="C2"/>
    <property type="match status" value="1"/>
</dbReference>
<keyword evidence="5" id="KW-1185">Reference proteome</keyword>
<feature type="region of interest" description="Disordered" evidence="2">
    <location>
        <begin position="825"/>
        <end position="858"/>
    </location>
</feature>
<dbReference type="InterPro" id="IPR035892">
    <property type="entry name" value="C2_domain_sf"/>
</dbReference>
<keyword evidence="1" id="KW-0175">Coiled coil</keyword>
<feature type="region of interest" description="Disordered" evidence="2">
    <location>
        <begin position="915"/>
        <end position="940"/>
    </location>
</feature>
<gene>
    <name evidence="4" type="primary">CCDC33</name>
    <name evidence="4" type="ORF">HK097_003069</name>
</gene>